<protein>
    <recommendedName>
        <fullName evidence="2">TIR domain-containing protein</fullName>
    </recommendedName>
</protein>
<dbReference type="Gene3D" id="3.40.50.1460">
    <property type="match status" value="1"/>
</dbReference>
<dbReference type="SMART" id="SM00255">
    <property type="entry name" value="TIR"/>
    <property type="match status" value="1"/>
</dbReference>
<feature type="domain" description="TIR" evidence="2">
    <location>
        <begin position="692"/>
        <end position="841"/>
    </location>
</feature>
<dbReference type="Proteomes" id="UP001186944">
    <property type="component" value="Unassembled WGS sequence"/>
</dbReference>
<dbReference type="Gene3D" id="1.25.40.10">
    <property type="entry name" value="Tetratricopeptide repeat domain"/>
    <property type="match status" value="1"/>
</dbReference>
<proteinExistence type="predicted"/>
<dbReference type="Pfam" id="PF01582">
    <property type="entry name" value="TIR"/>
    <property type="match status" value="1"/>
</dbReference>
<dbReference type="InterPro" id="IPR042342">
    <property type="entry name" value="TTC22"/>
</dbReference>
<dbReference type="PANTHER" id="PTHR16253:SF0">
    <property type="entry name" value="TETRATRICOPEPTIDE REPEAT PROTEIN 22"/>
    <property type="match status" value="1"/>
</dbReference>
<dbReference type="GO" id="GO:0007165">
    <property type="term" value="P:signal transduction"/>
    <property type="evidence" value="ECO:0007669"/>
    <property type="project" value="InterPro"/>
</dbReference>
<dbReference type="EMBL" id="VSWD01000009">
    <property type="protein sequence ID" value="KAK3093644.1"/>
    <property type="molecule type" value="Genomic_DNA"/>
</dbReference>
<dbReference type="Gene3D" id="3.40.50.10140">
    <property type="entry name" value="Toll/interleukin-1 receptor homology (TIR) domain"/>
    <property type="match status" value="1"/>
</dbReference>
<gene>
    <name evidence="3" type="ORF">FSP39_018346</name>
</gene>
<dbReference type="SUPFAM" id="SSF52200">
    <property type="entry name" value="Toll/Interleukin receptor TIR domain"/>
    <property type="match status" value="1"/>
</dbReference>
<keyword evidence="4" id="KW-1185">Reference proteome</keyword>
<organism evidence="3 4">
    <name type="scientific">Pinctada imbricata</name>
    <name type="common">Atlantic pearl-oyster</name>
    <name type="synonym">Pinctada martensii</name>
    <dbReference type="NCBI Taxonomy" id="66713"/>
    <lineage>
        <taxon>Eukaryota</taxon>
        <taxon>Metazoa</taxon>
        <taxon>Spiralia</taxon>
        <taxon>Lophotrochozoa</taxon>
        <taxon>Mollusca</taxon>
        <taxon>Bivalvia</taxon>
        <taxon>Autobranchia</taxon>
        <taxon>Pteriomorphia</taxon>
        <taxon>Pterioida</taxon>
        <taxon>Pterioidea</taxon>
        <taxon>Pteriidae</taxon>
        <taxon>Pinctada</taxon>
    </lineage>
</organism>
<dbReference type="SUPFAM" id="SSF48452">
    <property type="entry name" value="TPR-like"/>
    <property type="match status" value="1"/>
</dbReference>
<dbReference type="AlphaFoldDB" id="A0AA88Y5Z0"/>
<dbReference type="InterPro" id="IPR011990">
    <property type="entry name" value="TPR-like_helical_dom_sf"/>
</dbReference>
<evidence type="ECO:0000313" key="3">
    <source>
        <dbReference type="EMBL" id="KAK3093644.1"/>
    </source>
</evidence>
<sequence>MSISRINTILLGHSNIFQKGPWKNDIYYANSFRETIQADLPKHADCLHSAYNNILAFLKNAETRGHSECRKICEQILKKDPQNINANLQLYDISGSKEEKERILVTVGDIISSVSKDHNIGVALIELGTALSTLIPKYYEHDTEDAYDEEIATVFDSHSEMLEFKSDVTNLDIPWRNELDDSGIYNHEAKNVYRWYNAVIYLKEGLYHLRNSHVVSSSELEIYRFSLAQASNRLSNVLLSSGGADYQRDHYSNASMRCFCEVVNQLDHTRYGFYVSRAFAYLGLMIQKKKNLEDASLAVPEIFRRLTDLERIWKDPEEAYNIAVERFEPDIVVCTRYGKFLVNARRYDEAISELQKMTQLSPCEKWFPNYVMMSAYFFKYVKERDECQNRGQPLSTNAKEFLGRVLEYGSICKKGQSTMEALYHYAKALFWAGTEFSPSRDMILTDEGKVKDALDVIKMIYEEYRNQDLSKIYKLHAECSKSLGNLEDSLHYMVCSFNASRRDPETVLPSFKYLCLYGLGLAQSSDVPESTKTLALRYVKFAIEDEVRFCHFRFKDPDAAPFNDVDATVIQSILKENISSPLCKNIGTLEIPPCRRWYSIYKEVRKLCDKFPEEMKLLLEYIHEKFMFVVGTQTMKVLTLICLGKDHKDWTRWYNRKYPRTVNIHNPVDVSLFFKPMSILRKGNSRPVCTDLEYDFSVIHSPHEQDFVACHLRQELEEGLERFKGCIFERDAPRGQSVGDFLENVLTKSNRIIIVISSFFLTHTLIRLQRVLKRLEEMKDRLIPIKVEAVEEDDRLRWLFGDVIDGARYPINWLQHPQQNPKTPNAKTQSRQAQKETQKGQGTSTHRNIKHKGLHINQRDQWATGADLGRPSATEIAEGNYSMMLRSMRQLSVKDNGESELPCYKMDARPRGKALIINNIQFHVPSSTETKLYSREEGEPSSNRRKLNTREGAHIDENDVLTINNPNFKDHLHEIYPHELEIKETKESIRSASYLDILLSFDANSQLNTSLYDKRDDFSFHISNFPFMSSNIPSSPAYGVFASQLIRHARACSKYEDSIIRARRLASKLLVQGYITQRLKSSLRKFFGRYGCIIKAYQIPLPRMISDIPHCD</sequence>
<evidence type="ECO:0000313" key="4">
    <source>
        <dbReference type="Proteomes" id="UP001186944"/>
    </source>
</evidence>
<name>A0AA88Y5Z0_PINIB</name>
<dbReference type="PROSITE" id="PS50104">
    <property type="entry name" value="TIR"/>
    <property type="match status" value="1"/>
</dbReference>
<feature type="region of interest" description="Disordered" evidence="1">
    <location>
        <begin position="814"/>
        <end position="855"/>
    </location>
</feature>
<accession>A0AA88Y5Z0</accession>
<comment type="caution">
    <text evidence="3">The sequence shown here is derived from an EMBL/GenBank/DDBJ whole genome shotgun (WGS) entry which is preliminary data.</text>
</comment>
<dbReference type="InterPro" id="IPR000157">
    <property type="entry name" value="TIR_dom"/>
</dbReference>
<reference evidence="3" key="1">
    <citation type="submission" date="2019-08" db="EMBL/GenBank/DDBJ databases">
        <title>The improved chromosome-level genome for the pearl oyster Pinctada fucata martensii using PacBio sequencing and Hi-C.</title>
        <authorList>
            <person name="Zheng Z."/>
        </authorList>
    </citation>
    <scope>NUCLEOTIDE SEQUENCE</scope>
    <source>
        <strain evidence="3">ZZ-2019</strain>
        <tissue evidence="3">Adductor muscle</tissue>
    </source>
</reference>
<feature type="compositionally biased region" description="Polar residues" evidence="1">
    <location>
        <begin position="815"/>
        <end position="832"/>
    </location>
</feature>
<evidence type="ECO:0000259" key="2">
    <source>
        <dbReference type="PROSITE" id="PS50104"/>
    </source>
</evidence>
<feature type="region of interest" description="Disordered" evidence="1">
    <location>
        <begin position="928"/>
        <end position="950"/>
    </location>
</feature>
<dbReference type="PANTHER" id="PTHR16253">
    <property type="entry name" value="TETRATRICOPEPTIDE REPEAT PROTEIN 22"/>
    <property type="match status" value="1"/>
</dbReference>
<dbReference type="InterPro" id="IPR035897">
    <property type="entry name" value="Toll_tir_struct_dom_sf"/>
</dbReference>
<evidence type="ECO:0000256" key="1">
    <source>
        <dbReference type="SAM" id="MobiDB-lite"/>
    </source>
</evidence>